<dbReference type="CDD" id="cd13868">
    <property type="entry name" value="CuRO_2_CotA_like"/>
    <property type="match status" value="1"/>
</dbReference>
<reference evidence="14" key="1">
    <citation type="submission" date="2023-10" db="EMBL/GenBank/DDBJ databases">
        <title>Chromosome-level genome of the transformable northern wattle, Acacia crassicarpa.</title>
        <authorList>
            <person name="Massaro I."/>
            <person name="Sinha N.R."/>
            <person name="Poethig S."/>
            <person name="Leichty A.R."/>
        </authorList>
    </citation>
    <scope>NUCLEOTIDE SEQUENCE</scope>
    <source>
        <strain evidence="14">Acra3RX</strain>
        <tissue evidence="14">Leaf</tissue>
    </source>
</reference>
<comment type="subcellular location">
    <subcellularLocation>
        <location evidence="2">Endoplasmic reticulum membrane</location>
        <topology evidence="2">Peripheral membrane protein</topology>
    </subcellularLocation>
</comment>
<dbReference type="EMBL" id="JAWXYG010000010">
    <property type="protein sequence ID" value="KAK4260702.1"/>
    <property type="molecule type" value="Genomic_DNA"/>
</dbReference>
<evidence type="ECO:0000256" key="9">
    <source>
        <dbReference type="ARBA" id="ARBA00023136"/>
    </source>
</evidence>
<evidence type="ECO:0000259" key="11">
    <source>
        <dbReference type="Pfam" id="PF00394"/>
    </source>
</evidence>
<keyword evidence="15" id="KW-1185">Reference proteome</keyword>
<evidence type="ECO:0000256" key="6">
    <source>
        <dbReference type="ARBA" id="ARBA00022824"/>
    </source>
</evidence>
<dbReference type="FunFam" id="2.60.40.420:FF:000081">
    <property type="entry name" value="Spore coat protein A"/>
    <property type="match status" value="1"/>
</dbReference>
<dbReference type="Pfam" id="PF00394">
    <property type="entry name" value="Cu-oxidase"/>
    <property type="match status" value="1"/>
</dbReference>
<dbReference type="InterPro" id="IPR011707">
    <property type="entry name" value="Cu-oxidase-like_N"/>
</dbReference>
<evidence type="ECO:0000256" key="8">
    <source>
        <dbReference type="ARBA" id="ARBA00023008"/>
    </source>
</evidence>
<dbReference type="GO" id="GO:0005789">
    <property type="term" value="C:endoplasmic reticulum membrane"/>
    <property type="evidence" value="ECO:0007669"/>
    <property type="project" value="UniProtKB-SubCell"/>
</dbReference>
<keyword evidence="8" id="KW-0186">Copper</keyword>
<dbReference type="InterPro" id="IPR052152">
    <property type="entry name" value="LPR1/LPR2"/>
</dbReference>
<dbReference type="Proteomes" id="UP001293593">
    <property type="component" value="Unassembled WGS sequence"/>
</dbReference>
<dbReference type="CDD" id="cd13844">
    <property type="entry name" value="CuRO_1_BOD_CotA_like"/>
    <property type="match status" value="1"/>
</dbReference>
<keyword evidence="10" id="KW-0325">Glycoprotein</keyword>
<dbReference type="FunFam" id="2.60.40.420:FF:000087">
    <property type="entry name" value="Spore coat protein A"/>
    <property type="match status" value="1"/>
</dbReference>
<evidence type="ECO:0000313" key="14">
    <source>
        <dbReference type="EMBL" id="KAK4260702.1"/>
    </source>
</evidence>
<evidence type="ECO:0000256" key="2">
    <source>
        <dbReference type="ARBA" id="ARBA00004406"/>
    </source>
</evidence>
<dbReference type="GO" id="GO:0016491">
    <property type="term" value="F:oxidoreductase activity"/>
    <property type="evidence" value="ECO:0007669"/>
    <property type="project" value="UniProtKB-KW"/>
</dbReference>
<organism evidence="14 15">
    <name type="scientific">Acacia crassicarpa</name>
    <name type="common">northern wattle</name>
    <dbReference type="NCBI Taxonomy" id="499986"/>
    <lineage>
        <taxon>Eukaryota</taxon>
        <taxon>Viridiplantae</taxon>
        <taxon>Streptophyta</taxon>
        <taxon>Embryophyta</taxon>
        <taxon>Tracheophyta</taxon>
        <taxon>Spermatophyta</taxon>
        <taxon>Magnoliopsida</taxon>
        <taxon>eudicotyledons</taxon>
        <taxon>Gunneridae</taxon>
        <taxon>Pentapetalae</taxon>
        <taxon>rosids</taxon>
        <taxon>fabids</taxon>
        <taxon>Fabales</taxon>
        <taxon>Fabaceae</taxon>
        <taxon>Caesalpinioideae</taxon>
        <taxon>mimosoid clade</taxon>
        <taxon>Acacieae</taxon>
        <taxon>Acacia</taxon>
    </lineage>
</organism>
<protein>
    <submittedName>
        <fullName evidence="14">Uncharacterized protein</fullName>
    </submittedName>
</protein>
<dbReference type="SUPFAM" id="SSF49503">
    <property type="entry name" value="Cupredoxins"/>
    <property type="match status" value="3"/>
</dbReference>
<evidence type="ECO:0000256" key="4">
    <source>
        <dbReference type="ARBA" id="ARBA00022723"/>
    </source>
</evidence>
<keyword evidence="4" id="KW-0479">Metal-binding</keyword>
<dbReference type="InterPro" id="IPR008972">
    <property type="entry name" value="Cupredoxin"/>
</dbReference>
<dbReference type="PANTHER" id="PTHR48461">
    <property type="entry name" value="MULTICOPPER OXIDASE LPR1-LIKE"/>
    <property type="match status" value="1"/>
</dbReference>
<evidence type="ECO:0000313" key="15">
    <source>
        <dbReference type="Proteomes" id="UP001293593"/>
    </source>
</evidence>
<keyword evidence="5" id="KW-0732">Signal</keyword>
<gene>
    <name evidence="14" type="ORF">QN277_003783</name>
</gene>
<evidence type="ECO:0000256" key="3">
    <source>
        <dbReference type="ARBA" id="ARBA00010609"/>
    </source>
</evidence>
<dbReference type="Gene3D" id="2.60.40.420">
    <property type="entry name" value="Cupredoxins - blue copper proteins"/>
    <property type="match status" value="3"/>
</dbReference>
<evidence type="ECO:0000256" key="7">
    <source>
        <dbReference type="ARBA" id="ARBA00023002"/>
    </source>
</evidence>
<comment type="cofactor">
    <cofactor evidence="1">
        <name>Cu cation</name>
        <dbReference type="ChEBI" id="CHEBI:23378"/>
    </cofactor>
</comment>
<evidence type="ECO:0000256" key="1">
    <source>
        <dbReference type="ARBA" id="ARBA00001935"/>
    </source>
</evidence>
<accession>A0AAE1J1L4</accession>
<dbReference type="InterPro" id="IPR011706">
    <property type="entry name" value="Cu-oxidase_C"/>
</dbReference>
<feature type="domain" description="Plastocyanin-like" evidence="12">
    <location>
        <begin position="441"/>
        <end position="582"/>
    </location>
</feature>
<proteinExistence type="inferred from homology"/>
<evidence type="ECO:0000259" key="12">
    <source>
        <dbReference type="Pfam" id="PF07731"/>
    </source>
</evidence>
<dbReference type="InterPro" id="IPR001117">
    <property type="entry name" value="Cu-oxidase_2nd"/>
</dbReference>
<evidence type="ECO:0000256" key="10">
    <source>
        <dbReference type="ARBA" id="ARBA00023180"/>
    </source>
</evidence>
<dbReference type="AlphaFoldDB" id="A0AAE1J1L4"/>
<sequence length="606" mass="69294">MDISLLLLLKLVYVISVLLQAVVVISPLSAACLRDDDKLLEPSELEKFVDEVPDMPRLLGYQLLHGIPKPKSLNIGMFQKNWKFHRDLPPTPVFAYGVDQHTATVPGPTIEALHGVDTYVTWQNYLPSKHILPWDPTIPIARPRSKKGVPTVVHLHGGIIEPQSDGNPNAWFTNGFNETGPTWTKKAYHYLNSQQPGNLYYHDHTLGLTRVNVLAGLFGTYIIRDPPIEDPLGLPHGDVFDRPLMIFDLNFYSNGSLYMNSTGNHPTVHPQWQPFYHAKFITVNGKIWPRMTVRRRKYRFRIINSSNDRFFRFFFTNGLDFTHVASDTAYIEEPVITKEVLVGPSEITDIIVDFSQSKTDTVILANNAPSHFPFGDPVDEDDSRVIKFFIQPDPEADTSCIPEKLIKYPNADLSHVSQTRYVAMMGYGGTKKGNPTHLYLNGKPFEFPVTETPQEGSTELWYVINLTKANHPFHIHLGLLKVLNQTELVNFDELNDLWRTDSDVAERHVEEYARGKKLEVPAHEKGWKVMYKMAPKSMTKIVVKFGYIHTNASYEFDATAEPGYVYHCHMLNHEDNEMMRPLKLIKGSVEFKGQMKRYDNVRIYNN</sequence>
<dbReference type="Pfam" id="PF07731">
    <property type="entry name" value="Cu-oxidase_2"/>
    <property type="match status" value="1"/>
</dbReference>
<keyword evidence="6" id="KW-0256">Endoplasmic reticulum</keyword>
<feature type="domain" description="Plastocyanin-like" evidence="13">
    <location>
        <begin position="150"/>
        <end position="226"/>
    </location>
</feature>
<dbReference type="PANTHER" id="PTHR48461:SF1">
    <property type="entry name" value="MULTICOPPER OXIDASE LPR1-LIKE"/>
    <property type="match status" value="1"/>
</dbReference>
<dbReference type="GO" id="GO:0005507">
    <property type="term" value="F:copper ion binding"/>
    <property type="evidence" value="ECO:0007669"/>
    <property type="project" value="InterPro"/>
</dbReference>
<comment type="similarity">
    <text evidence="3">Belongs to the multicopper oxidase family.</text>
</comment>
<keyword evidence="9" id="KW-0472">Membrane</keyword>
<evidence type="ECO:0000256" key="5">
    <source>
        <dbReference type="ARBA" id="ARBA00022729"/>
    </source>
</evidence>
<keyword evidence="7" id="KW-0560">Oxidoreductase</keyword>
<name>A0AAE1J1L4_9FABA</name>
<feature type="domain" description="Plastocyanin-like" evidence="11">
    <location>
        <begin position="293"/>
        <end position="365"/>
    </location>
</feature>
<evidence type="ECO:0000259" key="13">
    <source>
        <dbReference type="Pfam" id="PF07732"/>
    </source>
</evidence>
<comment type="caution">
    <text evidence="14">The sequence shown here is derived from an EMBL/GenBank/DDBJ whole genome shotgun (WGS) entry which is preliminary data.</text>
</comment>
<dbReference type="GO" id="GO:0016036">
    <property type="term" value="P:cellular response to phosphate starvation"/>
    <property type="evidence" value="ECO:0007669"/>
    <property type="project" value="InterPro"/>
</dbReference>
<dbReference type="Pfam" id="PF07732">
    <property type="entry name" value="Cu-oxidase_3"/>
    <property type="match status" value="1"/>
</dbReference>